<feature type="coiled-coil region" evidence="1">
    <location>
        <begin position="89"/>
        <end position="140"/>
    </location>
</feature>
<reference evidence="3" key="1">
    <citation type="submission" date="2020-12" db="UniProtKB">
        <authorList>
            <consortium name="WormBaseParasite"/>
        </authorList>
    </citation>
    <scope>IDENTIFICATION</scope>
    <source>
        <strain evidence="3">MHco3</strain>
    </source>
</reference>
<keyword evidence="2" id="KW-1185">Reference proteome</keyword>
<dbReference type="Proteomes" id="UP000025227">
    <property type="component" value="Unplaced"/>
</dbReference>
<organism evidence="2 3">
    <name type="scientific">Haemonchus contortus</name>
    <name type="common">Barber pole worm</name>
    <dbReference type="NCBI Taxonomy" id="6289"/>
    <lineage>
        <taxon>Eukaryota</taxon>
        <taxon>Metazoa</taxon>
        <taxon>Ecdysozoa</taxon>
        <taxon>Nematoda</taxon>
        <taxon>Chromadorea</taxon>
        <taxon>Rhabditida</taxon>
        <taxon>Rhabditina</taxon>
        <taxon>Rhabditomorpha</taxon>
        <taxon>Strongyloidea</taxon>
        <taxon>Trichostrongylidae</taxon>
        <taxon>Haemonchus</taxon>
    </lineage>
</organism>
<keyword evidence="1" id="KW-0175">Coiled coil</keyword>
<dbReference type="AlphaFoldDB" id="A0A7I4Z1A9"/>
<name>A0A7I4Z1A9_HAECO</name>
<sequence length="140" mass="16127">MVAEVARHWRSGDAKRDKFEVVARAAIQAVELDCLKDLYAKKREENMGVRELMISLGCGSRVEIVQVVEELVEKASVLEEVQKCTGWAKEDLVRECSELKRKLTSLSRKNHEILSLQRQLEEKQREIEHLRAEQAALKKV</sequence>
<dbReference type="OrthoDB" id="5874850at2759"/>
<evidence type="ECO:0000256" key="1">
    <source>
        <dbReference type="SAM" id="Coils"/>
    </source>
</evidence>
<dbReference type="OMA" id="HEMNSCN"/>
<proteinExistence type="predicted"/>
<accession>A0A7I4Z1A9</accession>
<protein>
    <submittedName>
        <fullName evidence="3">Uncharacterized protein</fullName>
    </submittedName>
</protein>
<dbReference type="WBParaSite" id="HCON_00176370-00001">
    <property type="protein sequence ID" value="HCON_00176370-00001"/>
    <property type="gene ID" value="HCON_00176370"/>
</dbReference>
<evidence type="ECO:0000313" key="3">
    <source>
        <dbReference type="WBParaSite" id="HCON_00176370-00001"/>
    </source>
</evidence>
<evidence type="ECO:0000313" key="2">
    <source>
        <dbReference type="Proteomes" id="UP000025227"/>
    </source>
</evidence>